<dbReference type="PANTHER" id="PTHR43649:SF11">
    <property type="entry name" value="ABC TRANSPORTER SUBSTRATE-BINDING PROTEIN YESO-RELATED"/>
    <property type="match status" value="1"/>
</dbReference>
<dbReference type="EMBL" id="VKHS01000137">
    <property type="protein sequence ID" value="MBB0229553.1"/>
    <property type="molecule type" value="Genomic_DNA"/>
</dbReference>
<dbReference type="InterPro" id="IPR006059">
    <property type="entry name" value="SBP"/>
</dbReference>
<dbReference type="PROSITE" id="PS51257">
    <property type="entry name" value="PROKAR_LIPOPROTEIN"/>
    <property type="match status" value="1"/>
</dbReference>
<gene>
    <name evidence="2" type="ORF">FOE67_08510</name>
</gene>
<dbReference type="RefSeq" id="WP_182662142.1">
    <property type="nucleotide sequence ID" value="NZ_VKHS01000137.1"/>
</dbReference>
<dbReference type="PANTHER" id="PTHR43649">
    <property type="entry name" value="ARABINOSE-BINDING PROTEIN-RELATED"/>
    <property type="match status" value="1"/>
</dbReference>
<dbReference type="Proteomes" id="UP000530234">
    <property type="component" value="Unassembled WGS sequence"/>
</dbReference>
<reference evidence="3" key="1">
    <citation type="submission" date="2019-10" db="EMBL/GenBank/DDBJ databases">
        <title>Streptomyces sp. nov., a novel actinobacterium isolated from alkaline environment.</title>
        <authorList>
            <person name="Golinska P."/>
        </authorList>
    </citation>
    <scope>NUCLEOTIDE SEQUENCE [LARGE SCALE GENOMIC DNA]</scope>
    <source>
        <strain evidence="3">DSM 42108</strain>
    </source>
</reference>
<comment type="caution">
    <text evidence="2">The sequence shown here is derived from an EMBL/GenBank/DDBJ whole genome shotgun (WGS) entry which is preliminary data.</text>
</comment>
<dbReference type="InterPro" id="IPR050490">
    <property type="entry name" value="Bact_solute-bd_prot1"/>
</dbReference>
<organism evidence="2 3">
    <name type="scientific">Streptomyces calidiresistens</name>
    <dbReference type="NCBI Taxonomy" id="1485586"/>
    <lineage>
        <taxon>Bacteria</taxon>
        <taxon>Bacillati</taxon>
        <taxon>Actinomycetota</taxon>
        <taxon>Actinomycetes</taxon>
        <taxon>Kitasatosporales</taxon>
        <taxon>Streptomycetaceae</taxon>
        <taxon>Streptomyces</taxon>
    </lineage>
</organism>
<protein>
    <submittedName>
        <fullName evidence="2">Extracellular solute-binding protein</fullName>
    </submittedName>
</protein>
<accession>A0A7W3XW75</accession>
<dbReference type="AlphaFoldDB" id="A0A7W3XW75"/>
<dbReference type="Gene3D" id="3.40.190.10">
    <property type="entry name" value="Periplasmic binding protein-like II"/>
    <property type="match status" value="2"/>
</dbReference>
<keyword evidence="3" id="KW-1185">Reference proteome</keyword>
<keyword evidence="1" id="KW-0732">Signal</keyword>
<sequence>MFHHKKRIWPVLLVAGALTFSAACAGDDSGSGSGDGGDGQVTIRFSWWGDDSRHRITEEAIALFEEKNPDIRVQGEYSAWDSYYDQLTTQVASNDAPDVFAIEIRRLGEFARRGSLADLGGLVDTSDLNEQLLPSGNVDDVQYAIPTGANTFAVMLNKAVLEDAGLEVPDDTSWTWEDYLELSARIGENTDSGVYGTQINFNDAYLRVFANQRGEDFYTDDAMGISEETLTDWFRSHLDLIDAGASPDAARSTEIGSTGVETSLIATNTGAMGMWWSNQLNAMTTGSGQEVEVLRMPREAGSDTSGMFLQPTMFWAAAESGSHREAAGKLIDFLANDPDAARILGSDRGLPMNDAVLEEIRDEMPETDIASLEFISAMEGELTDPPRAYPAGAGEIPDMLQRYGEEVIFGRMSPEEAASAFLNEADNTLG</sequence>
<dbReference type="SUPFAM" id="SSF53850">
    <property type="entry name" value="Periplasmic binding protein-like II"/>
    <property type="match status" value="1"/>
</dbReference>
<proteinExistence type="predicted"/>
<evidence type="ECO:0000256" key="1">
    <source>
        <dbReference type="SAM" id="SignalP"/>
    </source>
</evidence>
<name>A0A7W3XW75_9ACTN</name>
<feature type="signal peptide" evidence="1">
    <location>
        <begin position="1"/>
        <end position="25"/>
    </location>
</feature>
<evidence type="ECO:0000313" key="2">
    <source>
        <dbReference type="EMBL" id="MBB0229553.1"/>
    </source>
</evidence>
<dbReference type="Pfam" id="PF01547">
    <property type="entry name" value="SBP_bac_1"/>
    <property type="match status" value="1"/>
</dbReference>
<evidence type="ECO:0000313" key="3">
    <source>
        <dbReference type="Proteomes" id="UP000530234"/>
    </source>
</evidence>
<feature type="chain" id="PRO_5039301465" evidence="1">
    <location>
        <begin position="26"/>
        <end position="430"/>
    </location>
</feature>